<evidence type="ECO:0000313" key="2">
    <source>
        <dbReference type="EMBL" id="QUB87508.1"/>
    </source>
</evidence>
<organism evidence="1 3">
    <name type="scientific">Prevotella fusca JCM 17724</name>
    <dbReference type="NCBI Taxonomy" id="1236517"/>
    <lineage>
        <taxon>Bacteria</taxon>
        <taxon>Pseudomonadati</taxon>
        <taxon>Bacteroidota</taxon>
        <taxon>Bacteroidia</taxon>
        <taxon>Bacteroidales</taxon>
        <taxon>Prevotellaceae</taxon>
        <taxon>Prevotella</taxon>
    </lineage>
</organism>
<dbReference type="STRING" id="1236517.ADJ77_01475"/>
<dbReference type="EMBL" id="CP012074">
    <property type="protein sequence ID" value="AKU69631.1"/>
    <property type="molecule type" value="Genomic_DNA"/>
</dbReference>
<dbReference type="KEGG" id="pfus:ADJ77_01475"/>
<dbReference type="Proteomes" id="UP000682005">
    <property type="component" value="Chromosome 1"/>
</dbReference>
<evidence type="ECO:0000313" key="3">
    <source>
        <dbReference type="Proteomes" id="UP000060345"/>
    </source>
</evidence>
<name>A0A0K1NLR9_9BACT</name>
<gene>
    <name evidence="1" type="ORF">ADJ77_01475</name>
    <name evidence="2" type="ORF">J5A51_08615</name>
</gene>
<accession>A0A0K1NLR9</accession>
<proteinExistence type="predicted"/>
<dbReference type="OrthoDB" id="1078556at2"/>
<dbReference type="RefSeq" id="WP_050696207.1">
    <property type="nucleotide sequence ID" value="NZ_BAKO01000006.1"/>
</dbReference>
<dbReference type="EMBL" id="CP072370">
    <property type="protein sequence ID" value="QUB87508.1"/>
    <property type="molecule type" value="Genomic_DNA"/>
</dbReference>
<protein>
    <submittedName>
        <fullName evidence="1">Uncharacterized protein</fullName>
    </submittedName>
</protein>
<sequence length="71" mass="8208">MSKQTIDTYKLTGVEEPSDEVLSQLMREAAAIAKKRDEKAHQQLFSQLRKEAAKRLKEWNYKNISNPTDSL</sequence>
<reference evidence="1 3" key="1">
    <citation type="submission" date="2015-07" db="EMBL/GenBank/DDBJ databases">
        <authorList>
            <person name="Noorani M."/>
        </authorList>
    </citation>
    <scope>NUCLEOTIDE SEQUENCE [LARGE SCALE GENOMIC DNA]</scope>
    <source>
        <strain evidence="1 3">W1435</strain>
    </source>
</reference>
<reference evidence="2 4" key="2">
    <citation type="submission" date="2021-03" db="EMBL/GenBank/DDBJ databases">
        <title>Human Oral Microbial Genomes.</title>
        <authorList>
            <person name="Johnston C.D."/>
            <person name="Chen T."/>
            <person name="Dewhirst F.E."/>
        </authorList>
    </citation>
    <scope>NUCLEOTIDE SEQUENCE [LARGE SCALE GENOMIC DNA]</scope>
    <source>
        <strain evidence="2 4">W1435</strain>
    </source>
</reference>
<dbReference type="Proteomes" id="UP000060345">
    <property type="component" value="Chromosome 1"/>
</dbReference>
<evidence type="ECO:0000313" key="1">
    <source>
        <dbReference type="EMBL" id="AKU69631.1"/>
    </source>
</evidence>
<dbReference type="AlphaFoldDB" id="A0A0K1NLR9"/>
<keyword evidence="4" id="KW-1185">Reference proteome</keyword>
<evidence type="ECO:0000313" key="4">
    <source>
        <dbReference type="Proteomes" id="UP000682005"/>
    </source>
</evidence>